<keyword evidence="4" id="KW-0862">Zinc</keyword>
<dbReference type="EMBL" id="AJIL01000086">
    <property type="protein sequence ID" value="KNE96117.1"/>
    <property type="molecule type" value="Genomic_DNA"/>
</dbReference>
<keyword evidence="5" id="KW-0539">Nucleus</keyword>
<dbReference type="Proteomes" id="UP000054564">
    <property type="component" value="Unassembled WGS sequence"/>
</dbReference>
<evidence type="ECO:0000256" key="3">
    <source>
        <dbReference type="ARBA" id="ARBA00022771"/>
    </source>
</evidence>
<dbReference type="GO" id="GO:0008270">
    <property type="term" value="F:zinc ion binding"/>
    <property type="evidence" value="ECO:0007669"/>
    <property type="project" value="UniProtKB-KW"/>
</dbReference>
<sequence length="794" mass="89395">MKTALSEFRDPLRAMFLKRSLILAESYNELAFDLKTTFKVCEKRSVANDNKPFDGITTLLSDLKSLSTSTDVSKEDPPQNNIFAMSVRLRMLALLTNNPSFKVSLHRNANTLLKTIVAVLCNATGLMNKLLEAREIPKWLASSLLNVEIHIPINGMWKSIQSSSNPIRDGQWVPAHAGRYPPMGAGCGCGYAFWSSKTPEPDAVNPDIVVVDDDQSTGAETGWELTDAEELCCAQRKALNVVSAAYAYYGTPELLTQKDKRGRYMIAYPCNICNKQMHRPTYNLSCSNLLKHVADCQLKHRDASGNQSLASLGANHSDTLSEYQVNQLCALWCAEAAHPFLALPEESHKRVLHPTIVQHLPSAKVVSRSIHMIYTAVQDDYREVLKKHTGAMYLGADAWQSPNGHNILDIVIYRLVKKDGVKFELEAMPLNFVWLVKSHTGEYLAETIAICGIVTDNASNNSSMMAEIKKFKWPQFEGKTHCRIRCFAHILNLIVQSILQPFGKVIKKTNGNVNLNLGKELEKGLDDEDAEGQIHRQVQPTSIKDRSTRDHKDPEDIDDAEYNTDETIETELSIEDIHDLSDEDEEEDTYTLVSCKQTLPKFHAKARKLHKSPNLKAELVQLCEEQECSKPHNTKRDFDLAKGPKIWTSSGISHQQDRHPIGSGLEITDHLSNAIKGDRNEYPPVLQNACRFGLQLTNKYYTLTDCSPLYRIAIVLHPSFKDKCSKIAGWEADWITEALRLTREMFNTKRFMIRRIQASLFNLQSVRSEYETCSAPGTISVLMNKISMVGRLEK</sequence>
<evidence type="ECO:0000256" key="2">
    <source>
        <dbReference type="ARBA" id="ARBA00022723"/>
    </source>
</evidence>
<dbReference type="PANTHER" id="PTHR46481">
    <property type="entry name" value="ZINC FINGER BED DOMAIN-CONTAINING PROTEIN 4"/>
    <property type="match status" value="1"/>
</dbReference>
<organism evidence="7 8">
    <name type="scientific">Puccinia striiformis f. sp. tritici PST-78</name>
    <dbReference type="NCBI Taxonomy" id="1165861"/>
    <lineage>
        <taxon>Eukaryota</taxon>
        <taxon>Fungi</taxon>
        <taxon>Dikarya</taxon>
        <taxon>Basidiomycota</taxon>
        <taxon>Pucciniomycotina</taxon>
        <taxon>Pucciniomycetes</taxon>
        <taxon>Pucciniales</taxon>
        <taxon>Pucciniaceae</taxon>
        <taxon>Puccinia</taxon>
    </lineage>
</organism>
<dbReference type="InterPro" id="IPR052035">
    <property type="entry name" value="ZnF_BED_domain_contain"/>
</dbReference>
<evidence type="ECO:0008006" key="9">
    <source>
        <dbReference type="Google" id="ProtNLM"/>
    </source>
</evidence>
<evidence type="ECO:0000256" key="6">
    <source>
        <dbReference type="SAM" id="MobiDB-lite"/>
    </source>
</evidence>
<dbReference type="InterPro" id="IPR012337">
    <property type="entry name" value="RNaseH-like_sf"/>
</dbReference>
<name>A0A0L0VA00_9BASI</name>
<comment type="subcellular location">
    <subcellularLocation>
        <location evidence="1">Nucleus</location>
    </subcellularLocation>
</comment>
<dbReference type="GO" id="GO:0005634">
    <property type="term" value="C:nucleus"/>
    <property type="evidence" value="ECO:0007669"/>
    <property type="project" value="UniProtKB-SubCell"/>
</dbReference>
<keyword evidence="2" id="KW-0479">Metal-binding</keyword>
<feature type="compositionally biased region" description="Basic and acidic residues" evidence="6">
    <location>
        <begin position="543"/>
        <end position="554"/>
    </location>
</feature>
<keyword evidence="3" id="KW-0863">Zinc-finger</keyword>
<evidence type="ECO:0000256" key="1">
    <source>
        <dbReference type="ARBA" id="ARBA00004123"/>
    </source>
</evidence>
<dbReference type="AlphaFoldDB" id="A0A0L0VA00"/>
<dbReference type="PANTHER" id="PTHR46481:SF10">
    <property type="entry name" value="ZINC FINGER BED DOMAIN-CONTAINING PROTEIN 39"/>
    <property type="match status" value="1"/>
</dbReference>
<evidence type="ECO:0000256" key="5">
    <source>
        <dbReference type="ARBA" id="ARBA00023242"/>
    </source>
</evidence>
<evidence type="ECO:0000313" key="8">
    <source>
        <dbReference type="Proteomes" id="UP000054564"/>
    </source>
</evidence>
<dbReference type="SUPFAM" id="SSF53098">
    <property type="entry name" value="Ribonuclease H-like"/>
    <property type="match status" value="1"/>
</dbReference>
<evidence type="ECO:0000256" key="4">
    <source>
        <dbReference type="ARBA" id="ARBA00022833"/>
    </source>
</evidence>
<feature type="region of interest" description="Disordered" evidence="6">
    <location>
        <begin position="526"/>
        <end position="559"/>
    </location>
</feature>
<evidence type="ECO:0000313" key="7">
    <source>
        <dbReference type="EMBL" id="KNE96117.1"/>
    </source>
</evidence>
<reference evidence="8" key="1">
    <citation type="submission" date="2014-03" db="EMBL/GenBank/DDBJ databases">
        <title>The Genome Sequence of Puccinia striiformis f. sp. tritici PST-78.</title>
        <authorList>
            <consortium name="The Broad Institute Genome Sequencing Platform"/>
            <person name="Cuomo C."/>
            <person name="Hulbert S."/>
            <person name="Chen X."/>
            <person name="Walker B."/>
            <person name="Young S.K."/>
            <person name="Zeng Q."/>
            <person name="Gargeya S."/>
            <person name="Fitzgerald M."/>
            <person name="Haas B."/>
            <person name="Abouelleil A."/>
            <person name="Alvarado L."/>
            <person name="Arachchi H.M."/>
            <person name="Berlin A.M."/>
            <person name="Chapman S.B."/>
            <person name="Goldberg J."/>
            <person name="Griggs A."/>
            <person name="Gujja S."/>
            <person name="Hansen M."/>
            <person name="Howarth C."/>
            <person name="Imamovic A."/>
            <person name="Larimer J."/>
            <person name="McCowan C."/>
            <person name="Montmayeur A."/>
            <person name="Murphy C."/>
            <person name="Neiman D."/>
            <person name="Pearson M."/>
            <person name="Priest M."/>
            <person name="Roberts A."/>
            <person name="Saif S."/>
            <person name="Shea T."/>
            <person name="Sisk P."/>
            <person name="Sykes S."/>
            <person name="Wortman J."/>
            <person name="Nusbaum C."/>
            <person name="Birren B."/>
        </authorList>
    </citation>
    <scope>NUCLEOTIDE SEQUENCE [LARGE SCALE GENOMIC DNA]</scope>
    <source>
        <strain evidence="8">race PST-78</strain>
    </source>
</reference>
<comment type="caution">
    <text evidence="7">The sequence shown here is derived from an EMBL/GenBank/DDBJ whole genome shotgun (WGS) entry which is preliminary data.</text>
</comment>
<accession>A0A0L0VA00</accession>
<proteinExistence type="predicted"/>
<gene>
    <name evidence="7" type="ORF">PSTG_10539</name>
</gene>
<protein>
    <recommendedName>
        <fullName evidence="9">DUF659 domain-containing protein</fullName>
    </recommendedName>
</protein>
<keyword evidence="8" id="KW-1185">Reference proteome</keyword>